<evidence type="ECO:0000256" key="8">
    <source>
        <dbReference type="SAM" id="Coils"/>
    </source>
</evidence>
<evidence type="ECO:0000256" key="9">
    <source>
        <dbReference type="SAM" id="MobiDB-lite"/>
    </source>
</evidence>
<evidence type="ECO:0000313" key="10">
    <source>
        <dbReference type="EMBL" id="KAF4634500.1"/>
    </source>
</evidence>
<name>A0A8H4W7H4_9HELO</name>
<sequence length="632" mass="70635">MSASHRIEPGLERVLTREYSAPVTSSQALQAPSSHNKLVRSGTNRIGKRVLQPFHENKQNQDPGRGSQRAELQSSTTSQDPGRGQQRERAEAQASKVYQDPGRGPQRERAEPQASTAYQDPGRSSQREREWPSTTVNIKDNELRAALEESHEDIRDLELRLEEATTALALLAHQTDPFRLDDGVITSARKQLQNDIRQWSKHFHHSARTGIQALRKGQEVPWCNITPDYKHYLGDSFENGPSLLVQSYVWQTLQREIFGCYAWAGRKCLQGGNCSLYKAFKNLNEAVSPYVKDATPPRIKNYHHWRAQSARLTATSPSRHPECIEKNIQTITNKMASQLKGYTDEKDIFGDNERNKGAFILASIVRAAVDLDRHIWQQKANFQWHGAETTAQLEGRARFDPAWMEPVSITREEDLVRARATARLFCAPALIKCGTSEGDNYDQELVICRAVVDCSEAVYCDTQHTRSSISCMEVTLEAPTEVRRLLFEPSFLNITMRSTATSLLTLLHLGVGVLGDASSNYTSQFLSSVTIKLGDWQAAYDKANALVQTLSTTEKLSIITGGDRGNFSSLAMLDSSTNPLTYFYVTTWPAGMSMAISWDKEAIQGQGKALGLEFRGKGINLAYAPTLEPLGR</sequence>
<dbReference type="GO" id="GO:0009251">
    <property type="term" value="P:glucan catabolic process"/>
    <property type="evidence" value="ECO:0007669"/>
    <property type="project" value="TreeGrafter"/>
</dbReference>
<evidence type="ECO:0000256" key="5">
    <source>
        <dbReference type="ARBA" id="ARBA00022801"/>
    </source>
</evidence>
<dbReference type="InterPro" id="IPR036962">
    <property type="entry name" value="Glyco_hydro_3_N_sf"/>
</dbReference>
<dbReference type="EMBL" id="JAAMPI010000180">
    <property type="protein sequence ID" value="KAF4634500.1"/>
    <property type="molecule type" value="Genomic_DNA"/>
</dbReference>
<evidence type="ECO:0000256" key="6">
    <source>
        <dbReference type="ARBA" id="ARBA00023180"/>
    </source>
</evidence>
<dbReference type="PANTHER" id="PTHR42715">
    <property type="entry name" value="BETA-GLUCOSIDASE"/>
    <property type="match status" value="1"/>
</dbReference>
<feature type="compositionally biased region" description="Polar residues" evidence="9">
    <location>
        <begin position="22"/>
        <end position="44"/>
    </location>
</feature>
<evidence type="ECO:0000256" key="7">
    <source>
        <dbReference type="ARBA" id="ARBA00023295"/>
    </source>
</evidence>
<reference evidence="10 11" key="1">
    <citation type="submission" date="2020-03" db="EMBL/GenBank/DDBJ databases">
        <title>Draft Genome Sequence of Cudoniella acicularis.</title>
        <authorList>
            <person name="Buettner E."/>
            <person name="Kellner H."/>
        </authorList>
    </citation>
    <scope>NUCLEOTIDE SEQUENCE [LARGE SCALE GENOMIC DNA]</scope>
    <source>
        <strain evidence="10 11">DSM 108380</strain>
    </source>
</reference>
<dbReference type="SUPFAM" id="SSF51445">
    <property type="entry name" value="(Trans)glycosidases"/>
    <property type="match status" value="1"/>
</dbReference>
<gene>
    <name evidence="10" type="ORF">G7Y89_g3598</name>
</gene>
<dbReference type="EC" id="3.2.1.21" evidence="4"/>
<dbReference type="InterPro" id="IPR050288">
    <property type="entry name" value="Cellulose_deg_GH3"/>
</dbReference>
<evidence type="ECO:0000313" key="11">
    <source>
        <dbReference type="Proteomes" id="UP000566819"/>
    </source>
</evidence>
<comment type="catalytic activity">
    <reaction evidence="1">
        <text>Hydrolysis of terminal, non-reducing beta-D-glucosyl residues with release of beta-D-glucose.</text>
        <dbReference type="EC" id="3.2.1.21"/>
    </reaction>
</comment>
<keyword evidence="5" id="KW-0378">Hydrolase</keyword>
<dbReference type="GO" id="GO:0008422">
    <property type="term" value="F:beta-glucosidase activity"/>
    <property type="evidence" value="ECO:0007669"/>
    <property type="project" value="UniProtKB-EC"/>
</dbReference>
<feature type="coiled-coil region" evidence="8">
    <location>
        <begin position="140"/>
        <end position="174"/>
    </location>
</feature>
<protein>
    <recommendedName>
        <fullName evidence="4">beta-glucosidase</fullName>
        <ecNumber evidence="4">3.2.1.21</ecNumber>
    </recommendedName>
</protein>
<comment type="similarity">
    <text evidence="3">Belongs to the glycosyl hydrolase 3 family.</text>
</comment>
<evidence type="ECO:0000256" key="1">
    <source>
        <dbReference type="ARBA" id="ARBA00000448"/>
    </source>
</evidence>
<feature type="region of interest" description="Disordered" evidence="9">
    <location>
        <begin position="17"/>
        <end position="137"/>
    </location>
</feature>
<proteinExistence type="inferred from homology"/>
<organism evidence="10 11">
    <name type="scientific">Cudoniella acicularis</name>
    <dbReference type="NCBI Taxonomy" id="354080"/>
    <lineage>
        <taxon>Eukaryota</taxon>
        <taxon>Fungi</taxon>
        <taxon>Dikarya</taxon>
        <taxon>Ascomycota</taxon>
        <taxon>Pezizomycotina</taxon>
        <taxon>Leotiomycetes</taxon>
        <taxon>Helotiales</taxon>
        <taxon>Tricladiaceae</taxon>
        <taxon>Cudoniella</taxon>
    </lineage>
</organism>
<dbReference type="InterPro" id="IPR017853">
    <property type="entry name" value="GH"/>
</dbReference>
<evidence type="ECO:0000256" key="3">
    <source>
        <dbReference type="ARBA" id="ARBA00005336"/>
    </source>
</evidence>
<keyword evidence="7" id="KW-0326">Glycosidase</keyword>
<comment type="caution">
    <text evidence="10">The sequence shown here is derived from an EMBL/GenBank/DDBJ whole genome shotgun (WGS) entry which is preliminary data.</text>
</comment>
<dbReference type="OrthoDB" id="3563518at2759"/>
<evidence type="ECO:0000256" key="4">
    <source>
        <dbReference type="ARBA" id="ARBA00012744"/>
    </source>
</evidence>
<dbReference type="PANTHER" id="PTHR42715:SF14">
    <property type="entry name" value="BETA-GLUCOSIDASE D-RELATED"/>
    <property type="match status" value="1"/>
</dbReference>
<dbReference type="AlphaFoldDB" id="A0A8H4W7H4"/>
<comment type="pathway">
    <text evidence="2">Glycan metabolism; cellulose degradation.</text>
</comment>
<feature type="compositionally biased region" description="Polar residues" evidence="9">
    <location>
        <begin position="70"/>
        <end position="80"/>
    </location>
</feature>
<dbReference type="Gene3D" id="3.20.20.300">
    <property type="entry name" value="Glycoside hydrolase, family 3, N-terminal domain"/>
    <property type="match status" value="1"/>
</dbReference>
<keyword evidence="6" id="KW-0325">Glycoprotein</keyword>
<evidence type="ECO:0000256" key="2">
    <source>
        <dbReference type="ARBA" id="ARBA00004987"/>
    </source>
</evidence>
<accession>A0A8H4W7H4</accession>
<keyword evidence="11" id="KW-1185">Reference proteome</keyword>
<dbReference type="Proteomes" id="UP000566819">
    <property type="component" value="Unassembled WGS sequence"/>
</dbReference>
<feature type="compositionally biased region" description="Polar residues" evidence="9">
    <location>
        <begin position="113"/>
        <end position="124"/>
    </location>
</feature>
<keyword evidence="8" id="KW-0175">Coiled coil</keyword>